<dbReference type="Pfam" id="PF21939">
    <property type="entry name" value="Gp10_C"/>
    <property type="match status" value="1"/>
</dbReference>
<accession>A0A291T9M5</accession>
<dbReference type="SUPFAM" id="SSF88874">
    <property type="entry name" value="Receptor-binding domain of short tail fibre protein gp12"/>
    <property type="match status" value="1"/>
</dbReference>
<gene>
    <name evidence="2" type="ORF">CRH10_05520</name>
</gene>
<name>A0A291T9M5_9FIRM</name>
<protein>
    <recommendedName>
        <fullName evidence="1">Baseplate structural protein Gp10 C-terminal domain-containing protein</fullName>
    </recommendedName>
</protein>
<organism evidence="2 3">
    <name type="scientific">Faecalibacterium prausnitzii</name>
    <dbReference type="NCBI Taxonomy" id="853"/>
    <lineage>
        <taxon>Bacteria</taxon>
        <taxon>Bacillati</taxon>
        <taxon>Bacillota</taxon>
        <taxon>Clostridia</taxon>
        <taxon>Eubacteriales</taxon>
        <taxon>Oscillospiraceae</taxon>
        <taxon>Faecalibacterium</taxon>
    </lineage>
</organism>
<dbReference type="RefSeq" id="WP_098923337.1">
    <property type="nucleotide sequence ID" value="NZ_CP023819.1"/>
</dbReference>
<feature type="domain" description="Baseplate structural protein Gp10 C-terminal" evidence="1">
    <location>
        <begin position="16"/>
        <end position="156"/>
    </location>
</feature>
<proteinExistence type="predicted"/>
<reference evidence="2 3" key="1">
    <citation type="submission" date="2017-10" db="EMBL/GenBank/DDBJ databases">
        <title>Complete Genome Sequence of Faecalibacterium prausnitzii isolated from the gut of healthy adult Indian.</title>
        <authorList>
            <person name="Bag S."/>
            <person name="Ghosh T.S."/>
            <person name="Das B."/>
        </authorList>
    </citation>
    <scope>NUCLEOTIDE SEQUENCE [LARGE SCALE GENOMIC DNA]</scope>
    <source>
        <strain evidence="2 3">Indica</strain>
    </source>
</reference>
<dbReference type="AlphaFoldDB" id="A0A291T9M5"/>
<evidence type="ECO:0000313" key="2">
    <source>
        <dbReference type="EMBL" id="ATL89790.1"/>
    </source>
</evidence>
<sequence>MIGFVKGLKASMFVPPVGYIWKSASAVSPASIYEGTTWAQIKDRAILAAGTSYENGTTGGSASEQLAVSNLPSHAHACSISSGSSHTHSRYIAEIASAYGERGQMSRSDNFAIDNSTITTSSSGNHSHTVEVGSAGSGQAFSVLNPYIVRYAWERIS</sequence>
<evidence type="ECO:0000313" key="3">
    <source>
        <dbReference type="Proteomes" id="UP000223709"/>
    </source>
</evidence>
<dbReference type="Proteomes" id="UP000223709">
    <property type="component" value="Chromosome"/>
</dbReference>
<dbReference type="InterPro" id="IPR053827">
    <property type="entry name" value="Gp10_C"/>
</dbReference>
<dbReference type="EMBL" id="CP023819">
    <property type="protein sequence ID" value="ATL89790.1"/>
    <property type="molecule type" value="Genomic_DNA"/>
</dbReference>
<evidence type="ECO:0000259" key="1">
    <source>
        <dbReference type="Pfam" id="PF21939"/>
    </source>
</evidence>